<dbReference type="InterPro" id="IPR010359">
    <property type="entry name" value="IrrE_HExxH"/>
</dbReference>
<dbReference type="Pfam" id="PF06114">
    <property type="entry name" value="Peptidase_M78"/>
    <property type="match status" value="1"/>
</dbReference>
<dbReference type="OrthoDB" id="4701at2"/>
<dbReference type="Proteomes" id="UP000027665">
    <property type="component" value="Unassembled WGS sequence"/>
</dbReference>
<dbReference type="RefSeq" id="WP_037974230.1">
    <property type="nucleotide sequence ID" value="NZ_CAMETI010000033.1"/>
</dbReference>
<reference evidence="3 4" key="1">
    <citation type="submission" date="2014-04" db="EMBL/GenBank/DDBJ databases">
        <title>Draft Genome Sequence of Synergistes jonesii.</title>
        <authorList>
            <person name="Coil D.A."/>
            <person name="Eisen J.A."/>
            <person name="Holland-Moritz H.E."/>
        </authorList>
    </citation>
    <scope>NUCLEOTIDE SEQUENCE [LARGE SCALE GENOMIC DNA]</scope>
    <source>
        <strain evidence="3 4">78-1</strain>
    </source>
</reference>
<feature type="domain" description="IrrE N-terminal-like" evidence="2">
    <location>
        <begin position="80"/>
        <end position="144"/>
    </location>
</feature>
<protein>
    <submittedName>
        <fullName evidence="3">Peptidase</fullName>
    </submittedName>
</protein>
<accession>A0A073ISR3</accession>
<proteinExistence type="predicted"/>
<dbReference type="EMBL" id="JMKI01000004">
    <property type="protein sequence ID" value="KEJ93388.1"/>
    <property type="molecule type" value="Genomic_DNA"/>
</dbReference>
<name>A0A073ISR3_9BACT</name>
<dbReference type="GeneID" id="90982570"/>
<comment type="caution">
    <text evidence="3">The sequence shown here is derived from an EMBL/GenBank/DDBJ whole genome shotgun (WGS) entry which is preliminary data.</text>
</comment>
<evidence type="ECO:0000313" key="3">
    <source>
        <dbReference type="EMBL" id="KEJ93388.1"/>
    </source>
</evidence>
<organism evidence="3 4">
    <name type="scientific">Synergistes jonesii</name>
    <dbReference type="NCBI Taxonomy" id="2754"/>
    <lineage>
        <taxon>Bacteria</taxon>
        <taxon>Thermotogati</taxon>
        <taxon>Synergistota</taxon>
        <taxon>Synergistia</taxon>
        <taxon>Synergistales</taxon>
        <taxon>Synergistaceae</taxon>
        <taxon>Synergistes</taxon>
    </lineage>
</organism>
<gene>
    <name evidence="3" type="ORF">EH55_08795</name>
</gene>
<dbReference type="STRING" id="2754.EH55_08795"/>
<evidence type="ECO:0000259" key="2">
    <source>
        <dbReference type="Pfam" id="PF06114"/>
    </source>
</evidence>
<dbReference type="eggNOG" id="COG2856">
    <property type="taxonomic scope" value="Bacteria"/>
</dbReference>
<evidence type="ECO:0000256" key="1">
    <source>
        <dbReference type="SAM" id="MobiDB-lite"/>
    </source>
</evidence>
<feature type="region of interest" description="Disordered" evidence="1">
    <location>
        <begin position="1"/>
        <end position="36"/>
    </location>
</feature>
<evidence type="ECO:0000313" key="4">
    <source>
        <dbReference type="Proteomes" id="UP000027665"/>
    </source>
</evidence>
<dbReference type="AlphaFoldDB" id="A0A073ISR3"/>
<keyword evidence="4" id="KW-1185">Reference proteome</keyword>
<sequence length="157" mass="18111">MLPRSSAETLGGEPCDDVEEPGGAAEEYPSPPERIPEWASVESREWRRLDEFDILAKAEALTGLTLEIKNALLPSGVWGIHLVRGERGRIIVNAALSPFWRRFAVFHELYHLLHNTKGARFWQSTFFSMESFENRADTFAWAAVWPEWEENQYCDWN</sequence>
<dbReference type="Gene3D" id="1.10.10.2910">
    <property type="match status" value="1"/>
</dbReference>